<organism evidence="2">
    <name type="scientific">Setaria italica</name>
    <name type="common">Foxtail millet</name>
    <name type="synonym">Panicum italicum</name>
    <dbReference type="NCBI Taxonomy" id="4555"/>
    <lineage>
        <taxon>Eukaryota</taxon>
        <taxon>Viridiplantae</taxon>
        <taxon>Streptophyta</taxon>
        <taxon>Embryophyta</taxon>
        <taxon>Tracheophyta</taxon>
        <taxon>Spermatophyta</taxon>
        <taxon>Magnoliopsida</taxon>
        <taxon>Liliopsida</taxon>
        <taxon>Poales</taxon>
        <taxon>Poaceae</taxon>
        <taxon>PACMAD clade</taxon>
        <taxon>Panicoideae</taxon>
        <taxon>Panicodae</taxon>
        <taxon>Paniceae</taxon>
        <taxon>Cenchrinae</taxon>
        <taxon>Setaria</taxon>
    </lineage>
</organism>
<feature type="compositionally biased region" description="Low complexity" evidence="1">
    <location>
        <begin position="30"/>
        <end position="51"/>
    </location>
</feature>
<evidence type="ECO:0000313" key="2">
    <source>
        <dbReference type="EMBL" id="RCV43891.1"/>
    </source>
</evidence>
<sequence>MCRMTPNSAGLAPAGHITTVLAALPRISHSASTAAPSPSTTLPGGASAATPWPRPPCPTTARRRSPASPPRAHRPRAGPCTMRSEPRPGPAPRPAGAWR</sequence>
<proteinExistence type="predicted"/>
<reference evidence="2" key="1">
    <citation type="journal article" date="2012" name="Nat. Biotechnol.">
        <title>Reference genome sequence of the model plant Setaria.</title>
        <authorList>
            <person name="Bennetzen J.L."/>
            <person name="Schmutz J."/>
            <person name="Wang H."/>
            <person name="Percifield R."/>
            <person name="Hawkins J."/>
            <person name="Pontaroli A.C."/>
            <person name="Estep M."/>
            <person name="Feng L."/>
            <person name="Vaughn J.N."/>
            <person name="Grimwood J."/>
            <person name="Jenkins J."/>
            <person name="Barry K."/>
            <person name="Lindquist E."/>
            <person name="Hellsten U."/>
            <person name="Deshpande S."/>
            <person name="Wang X."/>
            <person name="Wu X."/>
            <person name="Mitros T."/>
            <person name="Triplett J."/>
            <person name="Yang X."/>
            <person name="Ye C.Y."/>
            <person name="Mauro-Herrera M."/>
            <person name="Wang L."/>
            <person name="Li P."/>
            <person name="Sharma M."/>
            <person name="Sharma R."/>
            <person name="Ronald P.C."/>
            <person name="Panaud O."/>
            <person name="Kellogg E.A."/>
            <person name="Brutnell T.P."/>
            <person name="Doust A.N."/>
            <person name="Tuskan G.A."/>
            <person name="Rokhsar D."/>
            <person name="Devos K.M."/>
        </authorList>
    </citation>
    <scope>NUCLEOTIDE SEQUENCE [LARGE SCALE GENOMIC DNA]</scope>
    <source>
        <strain evidence="2">Yugu1</strain>
    </source>
</reference>
<feature type="region of interest" description="Disordered" evidence="1">
    <location>
        <begin position="30"/>
        <end position="99"/>
    </location>
</feature>
<gene>
    <name evidence="2" type="ORF">SETIT_9G330600v2</name>
</gene>
<name>A0A368SNC9_SETIT</name>
<reference evidence="2" key="2">
    <citation type="submission" date="2015-07" db="EMBL/GenBank/DDBJ databases">
        <authorList>
            <person name="Noorani M."/>
        </authorList>
    </citation>
    <scope>NUCLEOTIDE SEQUENCE</scope>
    <source>
        <strain evidence="2">Yugu1</strain>
    </source>
</reference>
<protein>
    <submittedName>
        <fullName evidence="2">Uncharacterized protein</fullName>
    </submittedName>
</protein>
<dbReference type="EMBL" id="CM003536">
    <property type="protein sequence ID" value="RCV43891.1"/>
    <property type="molecule type" value="Genomic_DNA"/>
</dbReference>
<evidence type="ECO:0000256" key="1">
    <source>
        <dbReference type="SAM" id="MobiDB-lite"/>
    </source>
</evidence>
<accession>A0A368SNC9</accession>
<dbReference type="AlphaFoldDB" id="A0A368SNC9"/>
<feature type="compositionally biased region" description="Basic residues" evidence="1">
    <location>
        <begin position="61"/>
        <end position="76"/>
    </location>
</feature>